<accession>A0A7N0SX04</accession>
<dbReference type="SUPFAM" id="SSF74788">
    <property type="entry name" value="Cullin repeat-like"/>
    <property type="match status" value="1"/>
</dbReference>
<dbReference type="Pfam" id="PF03081">
    <property type="entry name" value="Exo70_C"/>
    <property type="match status" value="1"/>
</dbReference>
<name>A0A7N0SX04_KALFE</name>
<keyword evidence="3" id="KW-0653">Protein transport</keyword>
<dbReference type="InterPro" id="IPR016159">
    <property type="entry name" value="Cullin_repeat-like_dom_sf"/>
</dbReference>
<dbReference type="GO" id="GO:0000145">
    <property type="term" value="C:exocyst"/>
    <property type="evidence" value="ECO:0007669"/>
    <property type="project" value="InterPro"/>
</dbReference>
<evidence type="ECO:0000256" key="1">
    <source>
        <dbReference type="ARBA" id="ARBA00006756"/>
    </source>
</evidence>
<evidence type="ECO:0000256" key="2">
    <source>
        <dbReference type="ARBA" id="ARBA00022448"/>
    </source>
</evidence>
<dbReference type="Pfam" id="PF20669">
    <property type="entry name" value="Exo70_N"/>
    <property type="match status" value="1"/>
</dbReference>
<feature type="coiled-coil region" evidence="4">
    <location>
        <begin position="26"/>
        <end position="53"/>
    </location>
</feature>
<evidence type="ECO:0000256" key="4">
    <source>
        <dbReference type="SAM" id="Coils"/>
    </source>
</evidence>
<protein>
    <recommendedName>
        <fullName evidence="3">Exocyst subunit Exo70 family protein</fullName>
    </recommendedName>
</protein>
<dbReference type="GO" id="GO:0015031">
    <property type="term" value="P:protein transport"/>
    <property type="evidence" value="ECO:0007669"/>
    <property type="project" value="UniProtKB-KW"/>
</dbReference>
<dbReference type="PANTHER" id="PTHR12542:SF85">
    <property type="entry name" value="EXOCYST SUBUNIT EXO70 FAMILY PROTEIN"/>
    <property type="match status" value="1"/>
</dbReference>
<dbReference type="GO" id="GO:0005546">
    <property type="term" value="F:phosphatidylinositol-4,5-bisphosphate binding"/>
    <property type="evidence" value="ECO:0007669"/>
    <property type="project" value="InterPro"/>
</dbReference>
<keyword evidence="4" id="KW-0175">Coiled coil</keyword>
<dbReference type="Proteomes" id="UP000594263">
    <property type="component" value="Unplaced"/>
</dbReference>
<keyword evidence="7" id="KW-1185">Reference proteome</keyword>
<dbReference type="EnsemblPlants" id="Kaladp0011s0340.1.v1.1">
    <property type="protein sequence ID" value="Kaladp0011s0340.1.v1.1.CDS.1"/>
    <property type="gene ID" value="Kaladp0011s0340.v1.1"/>
</dbReference>
<proteinExistence type="inferred from homology"/>
<dbReference type="Gramene" id="Kaladp0011s0340.1.v1.1">
    <property type="protein sequence ID" value="Kaladp0011s0340.1.v1.1.CDS.1"/>
    <property type="gene ID" value="Kaladp0011s0340.v1.1"/>
</dbReference>
<comment type="function">
    <text evidence="3">Component of the exocyst complex.</text>
</comment>
<dbReference type="Gene3D" id="1.20.1280.170">
    <property type="entry name" value="Exocyst complex component Exo70"/>
    <property type="match status" value="1"/>
</dbReference>
<dbReference type="PANTHER" id="PTHR12542">
    <property type="entry name" value="EXOCYST COMPLEX PROTEIN EXO70"/>
    <property type="match status" value="1"/>
</dbReference>
<keyword evidence="3" id="KW-0268">Exocytosis</keyword>
<evidence type="ECO:0000313" key="6">
    <source>
        <dbReference type="EnsemblPlants" id="Kaladp0011s0340.1.v1.1.CDS.1"/>
    </source>
</evidence>
<evidence type="ECO:0000313" key="7">
    <source>
        <dbReference type="Proteomes" id="UP000594263"/>
    </source>
</evidence>
<reference evidence="6" key="1">
    <citation type="submission" date="2021-01" db="UniProtKB">
        <authorList>
            <consortium name="EnsemblPlants"/>
        </authorList>
    </citation>
    <scope>IDENTIFICATION</scope>
</reference>
<sequence length="660" mass="74547">MTAEMDREVEKLMAARLSLQANLAKSAALASEMDKTRVRLEELSQRLPSLQALIKPIHPRQCCFTSRVTGAIAAASSVSKMSRTVQELKLRLASANPRPDLRTYLAALKQLEDALNFLSQNCALAVKWLEDVILHLKDNGEDSIRLSTLKDALVILLRLEASNDRARLAGGCLSAAYDKLEVEFRRLLCTGVALTDNDEAVSVPLPWEVIQSLQSIAERLITADRIHSCGSAYAEIRGLLVRHRLRDLSCDYIEISTSELDNVQTIEHHIETWSSNLEFAVKNLLHSERRLSEEIFAPVSDDTRDEIFAELARKSGIVNLISFGYNVARCKKDPIKLLKLLEVFDALNRLRPDFNRLFSHRACADIQASTRDLIKKLVYGAWDIFNAFSAQVELQQHTLPPPDGGVHKLLNFVVNYCNRLLDDRYEPVLSQVLFIHQSWTHERHKNDHLAEEVQRIMGSIELNLDSWAMACSDTILSYLFTINNRLYLCKNLDGTKLGELMGAAWLEKQKQCVEYYAALYFRESWGNLVLLFSSTHTDRTTDRTTVKKKLKSFNDAFDQMYRHQSKWVIAERALRDKVVQVVQESVVNCYVDFMSRHGHLVEQDVSVVRYSAGRLEGLLGSLFLPPAAAGKAASGGRSTHFVDRLKSVVAGQFRCDLAAV</sequence>
<dbReference type="AlphaFoldDB" id="A0A7N0SX04"/>
<keyword evidence="2 3" id="KW-0813">Transport</keyword>
<dbReference type="InterPro" id="IPR046364">
    <property type="entry name" value="Exo70_C"/>
</dbReference>
<dbReference type="InterPro" id="IPR004140">
    <property type="entry name" value="Exo70"/>
</dbReference>
<organism evidence="6 7">
    <name type="scientific">Kalanchoe fedtschenkoi</name>
    <name type="common">Lavender scallops</name>
    <name type="synonym">South American air plant</name>
    <dbReference type="NCBI Taxonomy" id="63787"/>
    <lineage>
        <taxon>Eukaryota</taxon>
        <taxon>Viridiplantae</taxon>
        <taxon>Streptophyta</taxon>
        <taxon>Embryophyta</taxon>
        <taxon>Tracheophyta</taxon>
        <taxon>Spermatophyta</taxon>
        <taxon>Magnoliopsida</taxon>
        <taxon>eudicotyledons</taxon>
        <taxon>Gunneridae</taxon>
        <taxon>Pentapetalae</taxon>
        <taxon>Saxifragales</taxon>
        <taxon>Crassulaceae</taxon>
        <taxon>Kalanchoe</taxon>
    </lineage>
</organism>
<evidence type="ECO:0000259" key="5">
    <source>
        <dbReference type="Pfam" id="PF03081"/>
    </source>
</evidence>
<evidence type="ECO:0000256" key="3">
    <source>
        <dbReference type="RuleBase" id="RU365026"/>
    </source>
</evidence>
<dbReference type="GO" id="GO:0006887">
    <property type="term" value="P:exocytosis"/>
    <property type="evidence" value="ECO:0007669"/>
    <property type="project" value="UniProtKB-KW"/>
</dbReference>
<feature type="domain" description="Exocyst complex subunit Exo70 C-terminal" evidence="5">
    <location>
        <begin position="272"/>
        <end position="619"/>
    </location>
</feature>
<comment type="similarity">
    <text evidence="1 3">Belongs to the EXO70 family.</text>
</comment>